<organism evidence="2 3">
    <name type="scientific">Nonomuraea fuscirosea</name>
    <dbReference type="NCBI Taxonomy" id="1291556"/>
    <lineage>
        <taxon>Bacteria</taxon>
        <taxon>Bacillati</taxon>
        <taxon>Actinomycetota</taxon>
        <taxon>Actinomycetes</taxon>
        <taxon>Streptosporangiales</taxon>
        <taxon>Streptosporangiaceae</taxon>
        <taxon>Nonomuraea</taxon>
    </lineage>
</organism>
<dbReference type="EMBL" id="PVNG01000029">
    <property type="protein sequence ID" value="PRX52892.1"/>
    <property type="molecule type" value="Genomic_DNA"/>
</dbReference>
<gene>
    <name evidence="2" type="ORF">B0I32_12910</name>
</gene>
<evidence type="ECO:0000313" key="2">
    <source>
        <dbReference type="EMBL" id="PRX52892.1"/>
    </source>
</evidence>
<feature type="compositionally biased region" description="Basic and acidic residues" evidence="1">
    <location>
        <begin position="91"/>
        <end position="104"/>
    </location>
</feature>
<reference evidence="2 3" key="1">
    <citation type="submission" date="2018-03" db="EMBL/GenBank/DDBJ databases">
        <title>Genomic Encyclopedia of Type Strains, Phase III (KMG-III): the genomes of soil and plant-associated and newly described type strains.</title>
        <authorList>
            <person name="Whitman W."/>
        </authorList>
    </citation>
    <scope>NUCLEOTIDE SEQUENCE [LARGE SCALE GENOMIC DNA]</scope>
    <source>
        <strain evidence="2 3">CGMCC 4.7104</strain>
    </source>
</reference>
<feature type="compositionally biased region" description="Basic and acidic residues" evidence="1">
    <location>
        <begin position="63"/>
        <end position="81"/>
    </location>
</feature>
<protein>
    <submittedName>
        <fullName evidence="2">Uncharacterized protein</fullName>
    </submittedName>
</protein>
<feature type="compositionally biased region" description="Pro residues" evidence="1">
    <location>
        <begin position="16"/>
        <end position="26"/>
    </location>
</feature>
<comment type="caution">
    <text evidence="2">The sequence shown here is derived from an EMBL/GenBank/DDBJ whole genome shotgun (WGS) entry which is preliminary data.</text>
</comment>
<proteinExistence type="predicted"/>
<evidence type="ECO:0000256" key="1">
    <source>
        <dbReference type="SAM" id="MobiDB-lite"/>
    </source>
</evidence>
<accession>A0A2T0M630</accession>
<dbReference type="Proteomes" id="UP000238312">
    <property type="component" value="Unassembled WGS sequence"/>
</dbReference>
<name>A0A2T0M630_9ACTN</name>
<dbReference type="AlphaFoldDB" id="A0A2T0M630"/>
<sequence>MLLGHSCGRNVFNVPGRPPTPWPPEPGSDVEVKTPPKTRASLPRRGKPKNLDEKQFTIVFTQTKREALDQQAEAEKAKESGESSDMDEDEPRQALDEDDPMRQPLDDALWNGFAFDAAIRESDIWYVLDPSSTRC</sequence>
<keyword evidence="3" id="KW-1185">Reference proteome</keyword>
<evidence type="ECO:0000313" key="3">
    <source>
        <dbReference type="Proteomes" id="UP000238312"/>
    </source>
</evidence>
<feature type="region of interest" description="Disordered" evidence="1">
    <location>
        <begin position="1"/>
        <end position="104"/>
    </location>
</feature>